<dbReference type="InterPro" id="IPR046349">
    <property type="entry name" value="C1-like_sf"/>
</dbReference>
<dbReference type="InterPro" id="IPR004146">
    <property type="entry name" value="DC1"/>
</dbReference>
<dbReference type="GO" id="GO:0004791">
    <property type="term" value="F:thioredoxin-disulfide reductase (NADPH) activity"/>
    <property type="evidence" value="ECO:0007669"/>
    <property type="project" value="InterPro"/>
</dbReference>
<evidence type="ECO:0000256" key="2">
    <source>
        <dbReference type="ARBA" id="ARBA00022737"/>
    </source>
</evidence>
<comment type="catalytic activity">
    <reaction evidence="6">
        <text>[protein]-dithiol + NAD(+) = [protein]-disulfide + NADH + H(+)</text>
        <dbReference type="Rhea" id="RHEA:18749"/>
        <dbReference type="Rhea" id="RHEA-COMP:10593"/>
        <dbReference type="Rhea" id="RHEA-COMP:10594"/>
        <dbReference type="ChEBI" id="CHEBI:15378"/>
        <dbReference type="ChEBI" id="CHEBI:29950"/>
        <dbReference type="ChEBI" id="CHEBI:50058"/>
        <dbReference type="ChEBI" id="CHEBI:57540"/>
        <dbReference type="ChEBI" id="CHEBI:57945"/>
        <dbReference type="EC" id="1.8.1.8"/>
    </reaction>
</comment>
<accession>A0AAV7FZV6</accession>
<dbReference type="AlphaFoldDB" id="A0AAV7FZV6"/>
<feature type="region of interest" description="Disordered" evidence="8">
    <location>
        <begin position="1"/>
        <end position="20"/>
    </location>
</feature>
<gene>
    <name evidence="10" type="ORF">IEQ34_015357</name>
</gene>
<dbReference type="Pfam" id="PF13905">
    <property type="entry name" value="Thioredoxin_8"/>
    <property type="match status" value="3"/>
</dbReference>
<dbReference type="InterPro" id="IPR052259">
    <property type="entry name" value="Nucleoredoxin-like"/>
</dbReference>
<keyword evidence="11" id="KW-1185">Reference proteome</keyword>
<feature type="compositionally biased region" description="Acidic residues" evidence="8">
    <location>
        <begin position="631"/>
        <end position="650"/>
    </location>
</feature>
<comment type="catalytic activity">
    <reaction evidence="7">
        <text>[protein]-dithiol + NADP(+) = [protein]-disulfide + NADPH + H(+)</text>
        <dbReference type="Rhea" id="RHEA:18753"/>
        <dbReference type="Rhea" id="RHEA-COMP:10593"/>
        <dbReference type="Rhea" id="RHEA-COMP:10594"/>
        <dbReference type="ChEBI" id="CHEBI:15378"/>
        <dbReference type="ChEBI" id="CHEBI:29950"/>
        <dbReference type="ChEBI" id="CHEBI:50058"/>
        <dbReference type="ChEBI" id="CHEBI:57783"/>
        <dbReference type="ChEBI" id="CHEBI:58349"/>
        <dbReference type="EC" id="1.8.1.8"/>
    </reaction>
</comment>
<feature type="compositionally biased region" description="Basic and acidic residues" evidence="8">
    <location>
        <begin position="671"/>
        <end position="683"/>
    </location>
</feature>
<dbReference type="InterPro" id="IPR036249">
    <property type="entry name" value="Thioredoxin-like_sf"/>
</dbReference>
<dbReference type="PROSITE" id="PS51352">
    <property type="entry name" value="THIOREDOXIN_2"/>
    <property type="match status" value="2"/>
</dbReference>
<dbReference type="InterPro" id="IPR045870">
    <property type="entry name" value="TryX_NRX_thioredoxin_dom"/>
</dbReference>
<keyword evidence="2" id="KW-0677">Repeat</keyword>
<dbReference type="SUPFAM" id="SSF57889">
    <property type="entry name" value="Cysteine-rich domain"/>
    <property type="match status" value="2"/>
</dbReference>
<evidence type="ECO:0000256" key="7">
    <source>
        <dbReference type="ARBA" id="ARBA00047804"/>
    </source>
</evidence>
<dbReference type="PANTHER" id="PTHR13871">
    <property type="entry name" value="THIOREDOXIN"/>
    <property type="match status" value="1"/>
</dbReference>
<feature type="domain" description="Thioredoxin" evidence="9">
    <location>
        <begin position="1"/>
        <end position="160"/>
    </location>
</feature>
<dbReference type="InterPro" id="IPR012336">
    <property type="entry name" value="Thioredoxin-like_fold"/>
</dbReference>
<feature type="compositionally biased region" description="Acidic residues" evidence="8">
    <location>
        <begin position="728"/>
        <end position="737"/>
    </location>
</feature>
<dbReference type="EMBL" id="JAGFBR010000014">
    <property type="protein sequence ID" value="KAH0455325.1"/>
    <property type="molecule type" value="Genomic_DNA"/>
</dbReference>
<evidence type="ECO:0000256" key="3">
    <source>
        <dbReference type="ARBA" id="ARBA00023002"/>
    </source>
</evidence>
<reference evidence="10 11" key="1">
    <citation type="journal article" date="2021" name="Hortic Res">
        <title>Chromosome-scale assembly of the Dendrobium chrysotoxum genome enhances the understanding of orchid evolution.</title>
        <authorList>
            <person name="Zhang Y."/>
            <person name="Zhang G.Q."/>
            <person name="Zhang D."/>
            <person name="Liu X.D."/>
            <person name="Xu X.Y."/>
            <person name="Sun W.H."/>
            <person name="Yu X."/>
            <person name="Zhu X."/>
            <person name="Wang Z.W."/>
            <person name="Zhao X."/>
            <person name="Zhong W.Y."/>
            <person name="Chen H."/>
            <person name="Yin W.L."/>
            <person name="Huang T."/>
            <person name="Niu S.C."/>
            <person name="Liu Z.J."/>
        </authorList>
    </citation>
    <scope>NUCLEOTIDE SEQUENCE [LARGE SCALE GENOMIC DNA]</scope>
    <source>
        <strain evidence="10">Lindl</strain>
    </source>
</reference>
<dbReference type="InterPro" id="IPR013766">
    <property type="entry name" value="Thioredoxin_domain"/>
</dbReference>
<sequence length="767" mass="88377">MAEEEATVADGGEEDYDDDDELHDLRSLLASEGRDFLVRNNGDEVKISELEGKTVGLYFSGSWCGPCRRFTPILAEAYTELASRDSNFEIVFVSSDEDEEDFSDYFSKMPWLAIPFSDDDKRDSLSGVFDVKGIPTLVIIDNNGKILTDEAVQVVRDYGAEGYPFTAEKIEKLEEEEEVARMNQTIKSLLVTATRDFLLTSNFKKVPVSNLEGKIVGLYFSLSSFEACARFTRKLVKIYNDLKMKGENFEIVLVSLEEDESSFMDDFEDMPWLGIPFKDKLKEKLVRYFELEDLPTLVVIGTDGKTVNVNAVELVEDYGVEAYPFTSKKLKELKKKEKARIESQTLESLLISGERDFVIKNDGSKVSVSDLVGKNILFYFSAHWCPPCRAFLPHLIEVYNKIKEKDDAFEIVFISSDEDEESFEDYFLKMPWLALPFSDERKRFLTRVFKISGIPSCVAINRAGKTVTKEARSLIMEHGANAYPFTEESIRQLKAEMEEKAKHWPEKIRHKEHSHVLWKSRREYICDGCGKRGRYWSFYCKKCDFDLHPDCALNADHDEVDSEDEEEEAEWPMKIKHMLHKHTLVKAWRHYQCDACGVIKHGWSYFCEECDFDLHPDCAFENEATFKVIDDSDDESEEDEDTEIDEDDIDNYGNMNGNKIKDDDEDTVNVEDGHESLPRDFKQELQLGDDTVGVEEKEEKESKIENGDENKNDVEDKENEGEEHHNETDDEEDDEDGPGMRGYVCTTRDREGSESFQESLFTCKLYR</sequence>
<comment type="similarity">
    <text evidence="5">Belongs to the nucleoredoxin family.</text>
</comment>
<feature type="compositionally biased region" description="Basic and acidic residues" evidence="8">
    <location>
        <begin position="694"/>
        <end position="714"/>
    </location>
</feature>
<keyword evidence="4" id="KW-0520">NAD</keyword>
<evidence type="ECO:0000256" key="4">
    <source>
        <dbReference type="ARBA" id="ARBA00023027"/>
    </source>
</evidence>
<evidence type="ECO:0000256" key="6">
    <source>
        <dbReference type="ARBA" id="ARBA00047388"/>
    </source>
</evidence>
<dbReference type="SUPFAM" id="SSF52833">
    <property type="entry name" value="Thioredoxin-like"/>
    <property type="match status" value="3"/>
</dbReference>
<evidence type="ECO:0000256" key="8">
    <source>
        <dbReference type="SAM" id="MobiDB-lite"/>
    </source>
</evidence>
<evidence type="ECO:0000256" key="5">
    <source>
        <dbReference type="ARBA" id="ARBA00025782"/>
    </source>
</evidence>
<feature type="domain" description="Thioredoxin" evidence="9">
    <location>
        <begin position="335"/>
        <end position="495"/>
    </location>
</feature>
<protein>
    <recommendedName>
        <fullName evidence="1">protein-disulfide reductase</fullName>
        <ecNumber evidence="1">1.8.1.8</ecNumber>
    </recommendedName>
</protein>
<evidence type="ECO:0000256" key="1">
    <source>
        <dbReference type="ARBA" id="ARBA00012612"/>
    </source>
</evidence>
<dbReference type="Proteomes" id="UP000775213">
    <property type="component" value="Unassembled WGS sequence"/>
</dbReference>
<feature type="region of interest" description="Disordered" evidence="8">
    <location>
        <begin position="629"/>
        <end position="767"/>
    </location>
</feature>
<name>A0AAV7FZV6_DENCH</name>
<dbReference type="Pfam" id="PF03107">
    <property type="entry name" value="C1_2"/>
    <property type="match status" value="2"/>
</dbReference>
<evidence type="ECO:0000313" key="10">
    <source>
        <dbReference type="EMBL" id="KAH0455325.1"/>
    </source>
</evidence>
<proteinExistence type="inferred from homology"/>
<dbReference type="Gene3D" id="3.40.30.10">
    <property type="entry name" value="Glutaredoxin"/>
    <property type="match status" value="3"/>
</dbReference>
<dbReference type="CDD" id="cd03009">
    <property type="entry name" value="TryX_like_TryX_NRX"/>
    <property type="match status" value="2"/>
</dbReference>
<evidence type="ECO:0000259" key="9">
    <source>
        <dbReference type="PROSITE" id="PS51352"/>
    </source>
</evidence>
<evidence type="ECO:0000313" key="11">
    <source>
        <dbReference type="Proteomes" id="UP000775213"/>
    </source>
</evidence>
<keyword evidence="3" id="KW-0560">Oxidoreductase</keyword>
<dbReference type="PANTHER" id="PTHR13871:SF96">
    <property type="entry name" value="THIOREDOXIN DOMAIN-CONTAINING PROTEIN"/>
    <property type="match status" value="1"/>
</dbReference>
<comment type="caution">
    <text evidence="10">The sequence shown here is derived from an EMBL/GenBank/DDBJ whole genome shotgun (WGS) entry which is preliminary data.</text>
</comment>
<dbReference type="EC" id="1.8.1.8" evidence="1"/>
<organism evidence="10 11">
    <name type="scientific">Dendrobium chrysotoxum</name>
    <name type="common">Orchid</name>
    <dbReference type="NCBI Taxonomy" id="161865"/>
    <lineage>
        <taxon>Eukaryota</taxon>
        <taxon>Viridiplantae</taxon>
        <taxon>Streptophyta</taxon>
        <taxon>Embryophyta</taxon>
        <taxon>Tracheophyta</taxon>
        <taxon>Spermatophyta</taxon>
        <taxon>Magnoliopsida</taxon>
        <taxon>Liliopsida</taxon>
        <taxon>Asparagales</taxon>
        <taxon>Orchidaceae</taxon>
        <taxon>Epidendroideae</taxon>
        <taxon>Malaxideae</taxon>
        <taxon>Dendrobiinae</taxon>
        <taxon>Dendrobium</taxon>
    </lineage>
</organism>